<dbReference type="CDD" id="cd16655">
    <property type="entry name" value="RING-Ubox_WDSUB1-like"/>
    <property type="match status" value="1"/>
</dbReference>
<proteinExistence type="predicted"/>
<dbReference type="Pfam" id="PF04564">
    <property type="entry name" value="U-box"/>
    <property type="match status" value="1"/>
</dbReference>
<dbReference type="InterPro" id="IPR013083">
    <property type="entry name" value="Znf_RING/FYVE/PHD"/>
</dbReference>
<dbReference type="PROSITE" id="PS51698">
    <property type="entry name" value="U_BOX"/>
    <property type="match status" value="1"/>
</dbReference>
<dbReference type="OrthoDB" id="10064100at2759"/>
<evidence type="ECO:0000259" key="2">
    <source>
        <dbReference type="PROSITE" id="PS51698"/>
    </source>
</evidence>
<dbReference type="GO" id="GO:0004842">
    <property type="term" value="F:ubiquitin-protein transferase activity"/>
    <property type="evidence" value="ECO:0007669"/>
    <property type="project" value="InterPro"/>
</dbReference>
<comment type="caution">
    <text evidence="3">The sequence shown here is derived from an EMBL/GenBank/DDBJ whole genome shotgun (WGS) entry which is preliminary data.</text>
</comment>
<dbReference type="SUPFAM" id="SSF57850">
    <property type="entry name" value="RING/U-box"/>
    <property type="match status" value="1"/>
</dbReference>
<accession>A0A0M0LS86</accession>
<dbReference type="Proteomes" id="UP000037460">
    <property type="component" value="Unassembled WGS sequence"/>
</dbReference>
<dbReference type="InterPro" id="IPR052085">
    <property type="entry name" value="WD-SAM-U-box"/>
</dbReference>
<protein>
    <recommendedName>
        <fullName evidence="2">U-box domain-containing protein</fullName>
    </recommendedName>
</protein>
<sequence length="165" mass="18212">MECTLSHQIFDDPVIADDNHTYERAYIEGYFASCKGRVISPLTNEPLANTQLRPNLQLRKVVEAYVEFEVRKARARLGVSVAPLPTNDDDDDGVAIVGAVTRAERNLAGRRAAVDLTMDEEDEMLLPDGTRIDELGLDEAAPRPPEAPHAVMSSLREATLSRDLP</sequence>
<keyword evidence="4" id="KW-1185">Reference proteome</keyword>
<dbReference type="PANTHER" id="PTHR46573:SF1">
    <property type="entry name" value="WD REPEAT, SAM AND U-BOX DOMAIN-CONTAINING PROTEIN 1"/>
    <property type="match status" value="1"/>
</dbReference>
<evidence type="ECO:0000256" key="1">
    <source>
        <dbReference type="SAM" id="MobiDB-lite"/>
    </source>
</evidence>
<evidence type="ECO:0000313" key="3">
    <source>
        <dbReference type="EMBL" id="KOO53593.1"/>
    </source>
</evidence>
<dbReference type="AlphaFoldDB" id="A0A0M0LS86"/>
<dbReference type="PANTHER" id="PTHR46573">
    <property type="entry name" value="WD REPEAT, SAM AND U-BOX DOMAIN-CONTAINING PROTEIN 1"/>
    <property type="match status" value="1"/>
</dbReference>
<name>A0A0M0LS86_9EUKA</name>
<feature type="domain" description="U-box" evidence="2">
    <location>
        <begin position="1"/>
        <end position="72"/>
    </location>
</feature>
<reference evidence="4" key="1">
    <citation type="journal article" date="2015" name="PLoS Genet.">
        <title>Genome Sequence and Transcriptome Analyses of Chrysochromulina tobin: Metabolic Tools for Enhanced Algal Fitness in the Prominent Order Prymnesiales (Haptophyceae).</title>
        <authorList>
            <person name="Hovde B.T."/>
            <person name="Deodato C.R."/>
            <person name="Hunsperger H.M."/>
            <person name="Ryken S.A."/>
            <person name="Yost W."/>
            <person name="Jha R.K."/>
            <person name="Patterson J."/>
            <person name="Monnat R.J. Jr."/>
            <person name="Barlow S.B."/>
            <person name="Starkenburg S.R."/>
            <person name="Cattolico R.A."/>
        </authorList>
    </citation>
    <scope>NUCLEOTIDE SEQUENCE</scope>
    <source>
        <strain evidence="4">CCMP291</strain>
    </source>
</reference>
<organism evidence="3 4">
    <name type="scientific">Chrysochromulina tobinii</name>
    <dbReference type="NCBI Taxonomy" id="1460289"/>
    <lineage>
        <taxon>Eukaryota</taxon>
        <taxon>Haptista</taxon>
        <taxon>Haptophyta</taxon>
        <taxon>Prymnesiophyceae</taxon>
        <taxon>Prymnesiales</taxon>
        <taxon>Chrysochromulinaceae</taxon>
        <taxon>Chrysochromulina</taxon>
    </lineage>
</organism>
<dbReference type="EMBL" id="JWZX01000165">
    <property type="protein sequence ID" value="KOO53593.1"/>
    <property type="molecule type" value="Genomic_DNA"/>
</dbReference>
<dbReference type="Gene3D" id="3.30.40.10">
    <property type="entry name" value="Zinc/RING finger domain, C3HC4 (zinc finger)"/>
    <property type="match status" value="1"/>
</dbReference>
<dbReference type="SMART" id="SM00504">
    <property type="entry name" value="Ubox"/>
    <property type="match status" value="1"/>
</dbReference>
<evidence type="ECO:0000313" key="4">
    <source>
        <dbReference type="Proteomes" id="UP000037460"/>
    </source>
</evidence>
<gene>
    <name evidence="3" type="ORF">Ctob_016129</name>
</gene>
<dbReference type="GO" id="GO:0016567">
    <property type="term" value="P:protein ubiquitination"/>
    <property type="evidence" value="ECO:0007669"/>
    <property type="project" value="InterPro"/>
</dbReference>
<feature type="region of interest" description="Disordered" evidence="1">
    <location>
        <begin position="130"/>
        <end position="165"/>
    </location>
</feature>
<dbReference type="InterPro" id="IPR003613">
    <property type="entry name" value="Ubox_domain"/>
</dbReference>